<dbReference type="RefSeq" id="WP_132420397.1">
    <property type="nucleotide sequence ID" value="NZ_SKFG01000043.1"/>
</dbReference>
<dbReference type="AlphaFoldDB" id="A0A4R4E3P7"/>
<organism evidence="1 2">
    <name type="scientific">Paenibacillus albiflavus</name>
    <dbReference type="NCBI Taxonomy" id="2545760"/>
    <lineage>
        <taxon>Bacteria</taxon>
        <taxon>Bacillati</taxon>
        <taxon>Bacillota</taxon>
        <taxon>Bacilli</taxon>
        <taxon>Bacillales</taxon>
        <taxon>Paenibacillaceae</taxon>
        <taxon>Paenibacillus</taxon>
    </lineage>
</organism>
<dbReference type="OrthoDB" id="1629754at2"/>
<dbReference type="EMBL" id="SKFG01000043">
    <property type="protein sequence ID" value="TCZ70961.1"/>
    <property type="molecule type" value="Genomic_DNA"/>
</dbReference>
<dbReference type="InterPro" id="IPR018755">
    <property type="entry name" value="Phage_Mu_Gp48"/>
</dbReference>
<gene>
    <name evidence="1" type="ORF">E0485_23015</name>
</gene>
<reference evidence="1 2" key="1">
    <citation type="submission" date="2019-03" db="EMBL/GenBank/DDBJ databases">
        <authorList>
            <person name="Kim M.K.M."/>
        </authorList>
    </citation>
    <scope>NUCLEOTIDE SEQUENCE [LARGE SCALE GENOMIC DNA]</scope>
    <source>
        <strain evidence="1 2">18JY21-1</strain>
    </source>
</reference>
<proteinExistence type="predicted"/>
<name>A0A4R4E3P7_9BACL</name>
<comment type="caution">
    <text evidence="1">The sequence shown here is derived from an EMBL/GenBank/DDBJ whole genome shotgun (WGS) entry which is preliminary data.</text>
</comment>
<dbReference type="Proteomes" id="UP000295418">
    <property type="component" value="Unassembled WGS sequence"/>
</dbReference>
<sequence>MSEVVMTSPRGKELLSYLPDYYGTSRVMRSIMEAQGAEMDSLFQALDEILNQYFVPTATWGLEIWERELGIPTERNKPVDQRRSVIISKLRGIGTVTVSLIKSIAEAYDGGRVEVTEVPSEYKFTVTFVDTRGVPPNIDDLKAAIEEIKPAHLAVEYAFTYSTWGELKPFTWGTLKNYTWGDIKTRRWN</sequence>
<dbReference type="Pfam" id="PF10076">
    <property type="entry name" value="Phage_Mu_Gp48"/>
    <property type="match status" value="1"/>
</dbReference>
<accession>A0A4R4E3P7</accession>
<evidence type="ECO:0000313" key="2">
    <source>
        <dbReference type="Proteomes" id="UP000295418"/>
    </source>
</evidence>
<evidence type="ECO:0000313" key="1">
    <source>
        <dbReference type="EMBL" id="TCZ70961.1"/>
    </source>
</evidence>
<keyword evidence="2" id="KW-1185">Reference proteome</keyword>
<protein>
    <submittedName>
        <fullName evidence="1">DUF2313 domain-containing protein</fullName>
    </submittedName>
</protein>